<sequence>MKQRIHLVLLGVQNLQASVAFYEGLGWKKSPSGNPEFVLFDLGGVVMGLQSREAFAADARFQNGQGQGFPGMALAHVTTTPQEVYKMMERAASLGATIHRAAGPNPWGHSGYFADPDGHLFEVLYEDGWTFAPEGHLAIQ</sequence>
<comment type="caution">
    <text evidence="2">The sequence shown here is derived from an EMBL/GenBank/DDBJ whole genome shotgun (WGS) entry which is preliminary data.</text>
</comment>
<dbReference type="Gene3D" id="3.10.180.10">
    <property type="entry name" value="2,3-Dihydroxybiphenyl 1,2-Dioxygenase, domain 1"/>
    <property type="match status" value="1"/>
</dbReference>
<keyword evidence="3" id="KW-1185">Reference proteome</keyword>
<dbReference type="Proteomes" id="UP000321306">
    <property type="component" value="Unassembled WGS sequence"/>
</dbReference>
<dbReference type="InterPro" id="IPR029068">
    <property type="entry name" value="Glyas_Bleomycin-R_OHBP_Dase"/>
</dbReference>
<dbReference type="RefSeq" id="WP_146887400.1">
    <property type="nucleotide sequence ID" value="NZ_BJXB01000020.1"/>
</dbReference>
<proteinExistence type="predicted"/>
<name>A0A511N7I1_DEIC1</name>
<evidence type="ECO:0000313" key="3">
    <source>
        <dbReference type="Proteomes" id="UP000321306"/>
    </source>
</evidence>
<dbReference type="Pfam" id="PF00903">
    <property type="entry name" value="Glyoxalase"/>
    <property type="match status" value="1"/>
</dbReference>
<organism evidence="2 3">
    <name type="scientific">Deinococcus cellulosilyticus (strain DSM 18568 / NBRC 106333 / KACC 11606 / 5516J-15)</name>
    <dbReference type="NCBI Taxonomy" id="1223518"/>
    <lineage>
        <taxon>Bacteria</taxon>
        <taxon>Thermotogati</taxon>
        <taxon>Deinococcota</taxon>
        <taxon>Deinococci</taxon>
        <taxon>Deinococcales</taxon>
        <taxon>Deinococcaceae</taxon>
        <taxon>Deinococcus</taxon>
    </lineage>
</organism>
<dbReference type="PANTHER" id="PTHR36503">
    <property type="entry name" value="BLR2520 PROTEIN"/>
    <property type="match status" value="1"/>
</dbReference>
<dbReference type="InterPro" id="IPR037523">
    <property type="entry name" value="VOC_core"/>
</dbReference>
<dbReference type="PANTHER" id="PTHR36503:SF1">
    <property type="entry name" value="BLR2520 PROTEIN"/>
    <property type="match status" value="1"/>
</dbReference>
<reference evidence="2 3" key="1">
    <citation type="submission" date="2019-07" db="EMBL/GenBank/DDBJ databases">
        <title>Whole genome shotgun sequence of Deinococcus cellulosilyticus NBRC 106333.</title>
        <authorList>
            <person name="Hosoyama A."/>
            <person name="Uohara A."/>
            <person name="Ohji S."/>
            <person name="Ichikawa N."/>
        </authorList>
    </citation>
    <scope>NUCLEOTIDE SEQUENCE [LARGE SCALE GENOMIC DNA]</scope>
    <source>
        <strain evidence="2 3">NBRC 106333</strain>
    </source>
</reference>
<gene>
    <name evidence="2" type="ORF">DC3_40060</name>
</gene>
<dbReference type="PROSITE" id="PS51819">
    <property type="entry name" value="VOC"/>
    <property type="match status" value="1"/>
</dbReference>
<accession>A0A511N7I1</accession>
<protein>
    <recommendedName>
        <fullName evidence="1">VOC domain-containing protein</fullName>
    </recommendedName>
</protein>
<dbReference type="OrthoDB" id="9796521at2"/>
<dbReference type="SUPFAM" id="SSF54593">
    <property type="entry name" value="Glyoxalase/Bleomycin resistance protein/Dihydroxybiphenyl dioxygenase"/>
    <property type="match status" value="1"/>
</dbReference>
<feature type="domain" description="VOC" evidence="1">
    <location>
        <begin position="4"/>
        <end position="126"/>
    </location>
</feature>
<evidence type="ECO:0000259" key="1">
    <source>
        <dbReference type="PROSITE" id="PS51819"/>
    </source>
</evidence>
<evidence type="ECO:0000313" key="2">
    <source>
        <dbReference type="EMBL" id="GEM48371.1"/>
    </source>
</evidence>
<dbReference type="AlphaFoldDB" id="A0A511N7I1"/>
<dbReference type="EMBL" id="BJXB01000020">
    <property type="protein sequence ID" value="GEM48371.1"/>
    <property type="molecule type" value="Genomic_DNA"/>
</dbReference>
<dbReference type="InterPro" id="IPR004360">
    <property type="entry name" value="Glyas_Fos-R_dOase_dom"/>
</dbReference>